<reference evidence="2 3" key="1">
    <citation type="submission" date="2021-04" db="EMBL/GenBank/DDBJ databases">
        <authorList>
            <person name="Rodrigo-Torres L."/>
            <person name="Arahal R. D."/>
            <person name="Lucena T."/>
        </authorList>
    </citation>
    <scope>NUCLEOTIDE SEQUENCE [LARGE SCALE GENOMIC DNA]</scope>
    <source>
        <strain evidence="2 3">CECT 9623</strain>
    </source>
</reference>
<evidence type="ECO:0000313" key="2">
    <source>
        <dbReference type="EMBL" id="CAG5067293.1"/>
    </source>
</evidence>
<dbReference type="EMBL" id="CAJRAU010000001">
    <property type="protein sequence ID" value="CAG5067293.1"/>
    <property type="molecule type" value="Genomic_DNA"/>
</dbReference>
<dbReference type="SUPFAM" id="SSF50939">
    <property type="entry name" value="Sialidases"/>
    <property type="match status" value="1"/>
</dbReference>
<dbReference type="Proteomes" id="UP000679725">
    <property type="component" value="Unassembled WGS sequence"/>
</dbReference>
<accession>A0ABM8UIW2</accession>
<sequence>MRILFVFLTLLNTSFPAFAQEPAALTTDGAWCWFSDPRAIYTKNGNIVTGWVTKSGDIVAASLNVKTADIQQKTLYSKLEIDDHDNPAFLELPDQQILTQYTWHGGSKNGMGVIQHTKSTPGDISSFSEPLVFKPQTPELLEKFKRETYTYANPFILSSESNKIYSFGRWVGFKPNVITSIDNGKTWSDPKVVITSKELNTNNRPYVKYFSDGKSKIHLIFTDGHPNAEPLNSVYYCYYEKGAFWRADDSKIAEMSQLPFHPSDASVIYKATPETGKAWIFDIVINKKGQPVVAYTRYPTNEKHQYYYAVFDGKKWNDHHIIDSGKWFPQTPEDKKEREENYSGGLTIDPLNPSIIYFSHEIDNVFEISKGETKDFGKTWKITPVTRNSTLDNVRPVIPRYKKKSDKNVLLWMQNKKYVHYTDFDTSILWKVLE</sequence>
<evidence type="ECO:0008006" key="4">
    <source>
        <dbReference type="Google" id="ProtNLM"/>
    </source>
</evidence>
<evidence type="ECO:0000256" key="1">
    <source>
        <dbReference type="SAM" id="SignalP"/>
    </source>
</evidence>
<feature type="chain" id="PRO_5045627988" description="BNR repeat-containing family member" evidence="1">
    <location>
        <begin position="20"/>
        <end position="434"/>
    </location>
</feature>
<dbReference type="Pfam" id="PF15892">
    <property type="entry name" value="BNR_4"/>
    <property type="match status" value="1"/>
</dbReference>
<keyword evidence="3" id="KW-1185">Reference proteome</keyword>
<name>A0ABM8UIW2_9BACT</name>
<feature type="signal peptide" evidence="1">
    <location>
        <begin position="1"/>
        <end position="19"/>
    </location>
</feature>
<organism evidence="2 3">
    <name type="scientific">Dyadobacter linearis</name>
    <dbReference type="NCBI Taxonomy" id="2823330"/>
    <lineage>
        <taxon>Bacteria</taxon>
        <taxon>Pseudomonadati</taxon>
        <taxon>Bacteroidota</taxon>
        <taxon>Cytophagia</taxon>
        <taxon>Cytophagales</taxon>
        <taxon>Spirosomataceae</taxon>
        <taxon>Dyadobacter</taxon>
    </lineage>
</organism>
<dbReference type="SUPFAM" id="SSF110296">
    <property type="entry name" value="Oligoxyloglucan reducing end-specific cellobiohydrolase"/>
    <property type="match status" value="1"/>
</dbReference>
<protein>
    <recommendedName>
        <fullName evidence="4">BNR repeat-containing family member</fullName>
    </recommendedName>
</protein>
<dbReference type="RefSeq" id="WP_215231482.1">
    <property type="nucleotide sequence ID" value="NZ_CAJRAU010000001.1"/>
</dbReference>
<proteinExistence type="predicted"/>
<gene>
    <name evidence="2" type="ORF">DYBT9623_00013</name>
</gene>
<evidence type="ECO:0000313" key="3">
    <source>
        <dbReference type="Proteomes" id="UP000679725"/>
    </source>
</evidence>
<comment type="caution">
    <text evidence="2">The sequence shown here is derived from an EMBL/GenBank/DDBJ whole genome shotgun (WGS) entry which is preliminary data.</text>
</comment>
<keyword evidence="1" id="KW-0732">Signal</keyword>
<dbReference type="InterPro" id="IPR036278">
    <property type="entry name" value="Sialidase_sf"/>
</dbReference>